<keyword evidence="2" id="KW-0812">Transmembrane</keyword>
<protein>
    <submittedName>
        <fullName evidence="3">Uncharacterized protein</fullName>
    </submittedName>
</protein>
<keyword evidence="2" id="KW-0472">Membrane</keyword>
<evidence type="ECO:0000256" key="2">
    <source>
        <dbReference type="SAM" id="Phobius"/>
    </source>
</evidence>
<evidence type="ECO:0000313" key="3">
    <source>
        <dbReference type="EMBL" id="OOF43459.1"/>
    </source>
</evidence>
<feature type="coiled-coil region" evidence="1">
    <location>
        <begin position="64"/>
        <end position="91"/>
    </location>
</feature>
<keyword evidence="1" id="KW-0175">Coiled coil</keyword>
<gene>
    <name evidence="3" type="ORF">BKK51_11505</name>
</gene>
<feature type="transmembrane region" description="Helical" evidence="2">
    <location>
        <begin position="7"/>
        <end position="24"/>
    </location>
</feature>
<keyword evidence="2" id="KW-1133">Transmembrane helix</keyword>
<evidence type="ECO:0000256" key="1">
    <source>
        <dbReference type="SAM" id="Coils"/>
    </source>
</evidence>
<dbReference type="Proteomes" id="UP000188728">
    <property type="component" value="Unassembled WGS sequence"/>
</dbReference>
<accession>A0A1V3IN01</accession>
<sequence length="118" mass="13690">MALKYKGFDFIGFIGVCLSAYGIFQNNENNLLLAGWFAALLLWIGHIIDSLLSYNLHSKREQEIDKLKILNDKLNKTISSLQVELNTSKRTIENQQYMITQMYQNNETSYQPIPRQTN</sequence>
<feature type="transmembrane region" description="Helical" evidence="2">
    <location>
        <begin position="30"/>
        <end position="52"/>
    </location>
</feature>
<reference evidence="3 4" key="1">
    <citation type="submission" date="2016-10" db="EMBL/GenBank/DDBJ databases">
        <title>Rodentibacter gen. nov. and new species.</title>
        <authorList>
            <person name="Christensen H."/>
        </authorList>
    </citation>
    <scope>NUCLEOTIDE SEQUENCE [LARGE SCALE GENOMIC DNA]</scope>
    <source>
        <strain evidence="3 4">H1983213011</strain>
    </source>
</reference>
<organism evidence="3 4">
    <name type="scientific">Rodentibacter trehalosifermentans</name>
    <dbReference type="NCBI Taxonomy" id="1908263"/>
    <lineage>
        <taxon>Bacteria</taxon>
        <taxon>Pseudomonadati</taxon>
        <taxon>Pseudomonadota</taxon>
        <taxon>Gammaproteobacteria</taxon>
        <taxon>Pasteurellales</taxon>
        <taxon>Pasteurellaceae</taxon>
        <taxon>Rodentibacter</taxon>
    </lineage>
</organism>
<comment type="caution">
    <text evidence="3">The sequence shown here is derived from an EMBL/GenBank/DDBJ whole genome shotgun (WGS) entry which is preliminary data.</text>
</comment>
<dbReference type="AlphaFoldDB" id="A0A1V3IN01"/>
<evidence type="ECO:0000313" key="4">
    <source>
        <dbReference type="Proteomes" id="UP000188728"/>
    </source>
</evidence>
<dbReference type="EMBL" id="MLHK01000072">
    <property type="protein sequence ID" value="OOF43459.1"/>
    <property type="molecule type" value="Genomic_DNA"/>
</dbReference>
<dbReference type="RefSeq" id="WP_077474655.1">
    <property type="nucleotide sequence ID" value="NZ_MLHK01000072.1"/>
</dbReference>
<proteinExistence type="predicted"/>
<name>A0A1V3IN01_9PAST</name>